<dbReference type="GO" id="GO:0008610">
    <property type="term" value="P:lipid biosynthetic process"/>
    <property type="evidence" value="ECO:0007669"/>
    <property type="project" value="InterPro"/>
</dbReference>
<dbReference type="Proteomes" id="UP000009102">
    <property type="component" value="Chromosome"/>
</dbReference>
<dbReference type="InterPro" id="IPR003333">
    <property type="entry name" value="CMAS"/>
</dbReference>
<dbReference type="KEGG" id="hna:Hneap_1892"/>
<dbReference type="STRING" id="555778.Hneap_1892"/>
<proteinExistence type="inferred from homology"/>
<dbReference type="RefSeq" id="WP_012824747.1">
    <property type="nucleotide sequence ID" value="NC_013422.1"/>
</dbReference>
<evidence type="ECO:0000256" key="3">
    <source>
        <dbReference type="ARBA" id="ARBA00022679"/>
    </source>
</evidence>
<dbReference type="HOGENOM" id="CLU_026434_0_2_6"/>
<dbReference type="CDD" id="cd02440">
    <property type="entry name" value="AdoMet_MTases"/>
    <property type="match status" value="1"/>
</dbReference>
<name>D0L1Z1_HALNC</name>
<evidence type="ECO:0000256" key="4">
    <source>
        <dbReference type="ARBA" id="ARBA00022691"/>
    </source>
</evidence>
<comment type="similarity">
    <text evidence="1">Belongs to the CFA/CMAS family.</text>
</comment>
<evidence type="ECO:0000256" key="5">
    <source>
        <dbReference type="ARBA" id="ARBA00023098"/>
    </source>
</evidence>
<evidence type="ECO:0000256" key="6">
    <source>
        <dbReference type="PIRSR" id="PIRSR003085-1"/>
    </source>
</evidence>
<dbReference type="PANTHER" id="PTHR43667:SF2">
    <property type="entry name" value="FATTY ACID C-METHYL TRANSFERASE"/>
    <property type="match status" value="1"/>
</dbReference>
<dbReference type="PIRSF" id="PIRSF003085">
    <property type="entry name" value="CMAS"/>
    <property type="match status" value="1"/>
</dbReference>
<dbReference type="SUPFAM" id="SSF53335">
    <property type="entry name" value="S-adenosyl-L-methionine-dependent methyltransferases"/>
    <property type="match status" value="1"/>
</dbReference>
<dbReference type="AlphaFoldDB" id="D0L1Z1"/>
<dbReference type="eggNOG" id="COG2230">
    <property type="taxonomic scope" value="Bacteria"/>
</dbReference>
<feature type="active site" evidence="6">
    <location>
        <position position="387"/>
    </location>
</feature>
<evidence type="ECO:0000313" key="8">
    <source>
        <dbReference type="Proteomes" id="UP000009102"/>
    </source>
</evidence>
<dbReference type="InterPro" id="IPR029063">
    <property type="entry name" value="SAM-dependent_MTases_sf"/>
</dbReference>
<evidence type="ECO:0000256" key="1">
    <source>
        <dbReference type="ARBA" id="ARBA00010815"/>
    </source>
</evidence>
<protein>
    <submittedName>
        <fullName evidence="7">Cyclopropane-fatty-acyl-phospholipid synthase</fullName>
        <ecNumber evidence="7">2.1.1.79</ecNumber>
    </submittedName>
</protein>
<keyword evidence="8" id="KW-1185">Reference proteome</keyword>
<keyword evidence="3 7" id="KW-0808">Transferase</keyword>
<dbReference type="Pfam" id="PF02353">
    <property type="entry name" value="CMAS"/>
    <property type="match status" value="1"/>
</dbReference>
<dbReference type="PANTHER" id="PTHR43667">
    <property type="entry name" value="CYCLOPROPANE-FATTY-ACYL-PHOSPHOLIPID SYNTHASE"/>
    <property type="match status" value="1"/>
</dbReference>
<dbReference type="GO" id="GO:0032259">
    <property type="term" value="P:methylation"/>
    <property type="evidence" value="ECO:0007669"/>
    <property type="project" value="UniProtKB-KW"/>
</dbReference>
<evidence type="ECO:0000256" key="2">
    <source>
        <dbReference type="ARBA" id="ARBA00022603"/>
    </source>
</evidence>
<accession>D0L1Z1</accession>
<reference evidence="7 8" key="1">
    <citation type="submission" date="2009-10" db="EMBL/GenBank/DDBJ databases">
        <title>Complete sequence of Halothiobacillus neapolitanus c2.</title>
        <authorList>
            <consortium name="US DOE Joint Genome Institute"/>
            <person name="Lucas S."/>
            <person name="Copeland A."/>
            <person name="Lapidus A."/>
            <person name="Glavina del Rio T."/>
            <person name="Tice H."/>
            <person name="Bruce D."/>
            <person name="Goodwin L."/>
            <person name="Pitluck S."/>
            <person name="Davenport K."/>
            <person name="Brettin T."/>
            <person name="Detter J.C."/>
            <person name="Han C."/>
            <person name="Tapia R."/>
            <person name="Larimer F."/>
            <person name="Land M."/>
            <person name="Hauser L."/>
            <person name="Kyrpides N."/>
            <person name="Mikhailova N."/>
            <person name="Kerfeld C."/>
            <person name="Cannon G."/>
            <person name="Heinhort S."/>
        </authorList>
    </citation>
    <scope>NUCLEOTIDE SEQUENCE [LARGE SCALE GENOMIC DNA]</scope>
    <source>
        <strain evidence="8">ATCC 23641 / c2</strain>
    </source>
</reference>
<keyword evidence="2 7" id="KW-0489">Methyltransferase</keyword>
<dbReference type="EC" id="2.1.1.79" evidence="7"/>
<keyword evidence="5" id="KW-0443">Lipid metabolism</keyword>
<keyword evidence="4" id="KW-0949">S-adenosyl-L-methionine</keyword>
<evidence type="ECO:0000313" key="7">
    <source>
        <dbReference type="EMBL" id="ACX96714.1"/>
    </source>
</evidence>
<dbReference type="OrthoDB" id="9782855at2"/>
<dbReference type="InterPro" id="IPR050723">
    <property type="entry name" value="CFA/CMAS"/>
</dbReference>
<organism evidence="7 8">
    <name type="scientific">Halothiobacillus neapolitanus (strain ATCC 23641 / DSM 15147 / CIP 104769 / NCIMB 8539 / c2)</name>
    <name type="common">Thiobacillus neapolitanus</name>
    <dbReference type="NCBI Taxonomy" id="555778"/>
    <lineage>
        <taxon>Bacteria</taxon>
        <taxon>Pseudomonadati</taxon>
        <taxon>Pseudomonadota</taxon>
        <taxon>Gammaproteobacteria</taxon>
        <taxon>Chromatiales</taxon>
        <taxon>Halothiobacillaceae</taxon>
        <taxon>Halothiobacillus</taxon>
    </lineage>
</organism>
<sequence length="424" mass="48334">MPQIQIKAMKNNDLDLPLSARWVHSLLGGIRIGQIRVLTDEGHEHTFAGQSHPELKVEWRLHHPARLLSRLARLGDIGIAEAYIHGDFSTDNLTRLLEIGARNMDVMADDLRAGFWARLIHRLQHALRSNHKRGSRRNISAHYDLGNEFYRLWLDPSMTYSSALFSRPDEPMAEAQARKYQRLIDALEAKPDDHILEIGCGWGGFAEQATQQGIHVSGITLSTEQQAFSIERMARAKVPAQAKFFLTDYRDQTGTFDHIVSVEMFEAVGERYWPTYFQTIYDRLKPGGRAAIQVITISEKAFESYRREPDFIQLYIFPGGMLPTIELFTQGAKHAGLEVKDTFLFGKDYARTLSLWAESFNQHTEALDALGFDERFRKTWQYYLAYCEAGFLAEHINVAQVLLEKPKNATVRSQAAATESKDMA</sequence>
<dbReference type="GO" id="GO:0008825">
    <property type="term" value="F:cyclopropane-fatty-acyl-phospholipid synthase activity"/>
    <property type="evidence" value="ECO:0007669"/>
    <property type="project" value="UniProtKB-EC"/>
</dbReference>
<dbReference type="EMBL" id="CP001801">
    <property type="protein sequence ID" value="ACX96714.1"/>
    <property type="molecule type" value="Genomic_DNA"/>
</dbReference>
<gene>
    <name evidence="7" type="ordered locus">Hneap_1892</name>
</gene>
<dbReference type="Gene3D" id="3.40.50.150">
    <property type="entry name" value="Vaccinia Virus protein VP39"/>
    <property type="match status" value="1"/>
</dbReference>